<feature type="transmembrane region" description="Helical" evidence="7">
    <location>
        <begin position="71"/>
        <end position="90"/>
    </location>
</feature>
<evidence type="ECO:0000313" key="9">
    <source>
        <dbReference type="Proteomes" id="UP001229244"/>
    </source>
</evidence>
<keyword evidence="2" id="KW-0813">Transport</keyword>
<keyword evidence="6 7" id="KW-0472">Membrane</keyword>
<dbReference type="InterPro" id="IPR006726">
    <property type="entry name" value="PHBA_efflux_AaeB/fusaric-R"/>
</dbReference>
<feature type="transmembrane region" description="Helical" evidence="7">
    <location>
        <begin position="148"/>
        <end position="170"/>
    </location>
</feature>
<feature type="transmembrane region" description="Helical" evidence="7">
    <location>
        <begin position="96"/>
        <end position="113"/>
    </location>
</feature>
<dbReference type="PANTHER" id="PTHR30509:SF9">
    <property type="entry name" value="MULTIDRUG RESISTANCE PROTEIN MDTO"/>
    <property type="match status" value="1"/>
</dbReference>
<dbReference type="RefSeq" id="WP_306886518.1">
    <property type="nucleotide sequence ID" value="NZ_JAUSUL010000003.1"/>
</dbReference>
<protein>
    <recommendedName>
        <fullName evidence="10">FUSC family protein</fullName>
    </recommendedName>
</protein>
<accession>A0AAE4ATW0</accession>
<keyword evidence="4 7" id="KW-0812">Transmembrane</keyword>
<evidence type="ECO:0000256" key="2">
    <source>
        <dbReference type="ARBA" id="ARBA00022448"/>
    </source>
</evidence>
<feature type="transmembrane region" description="Helical" evidence="7">
    <location>
        <begin position="44"/>
        <end position="59"/>
    </location>
</feature>
<gene>
    <name evidence="8" type="ORF">J2S73_003111</name>
</gene>
<evidence type="ECO:0000256" key="5">
    <source>
        <dbReference type="ARBA" id="ARBA00022989"/>
    </source>
</evidence>
<organism evidence="8 9">
    <name type="scientific">Amorphus orientalis</name>
    <dbReference type="NCBI Taxonomy" id="649198"/>
    <lineage>
        <taxon>Bacteria</taxon>
        <taxon>Pseudomonadati</taxon>
        <taxon>Pseudomonadota</taxon>
        <taxon>Alphaproteobacteria</taxon>
        <taxon>Hyphomicrobiales</taxon>
        <taxon>Amorphaceae</taxon>
        <taxon>Amorphus</taxon>
    </lineage>
</organism>
<dbReference type="PANTHER" id="PTHR30509">
    <property type="entry name" value="P-HYDROXYBENZOIC ACID EFFLUX PUMP SUBUNIT-RELATED"/>
    <property type="match status" value="1"/>
</dbReference>
<evidence type="ECO:0000256" key="6">
    <source>
        <dbReference type="ARBA" id="ARBA00023136"/>
    </source>
</evidence>
<dbReference type="GO" id="GO:0005886">
    <property type="term" value="C:plasma membrane"/>
    <property type="evidence" value="ECO:0007669"/>
    <property type="project" value="UniProtKB-SubCell"/>
</dbReference>
<evidence type="ECO:0000256" key="4">
    <source>
        <dbReference type="ARBA" id="ARBA00022692"/>
    </source>
</evidence>
<evidence type="ECO:0000313" key="8">
    <source>
        <dbReference type="EMBL" id="MDQ0316635.1"/>
    </source>
</evidence>
<keyword evidence="3" id="KW-1003">Cell membrane</keyword>
<sequence>MSPSPRAAPPLRYRHSRSFHAVRIGVGVLVCIVLTTALGMPHGLWTTVSFLVVITGLQHHGNIGRKAMERVVGTLIGAAGGLLVLLQQQWLGQIHLTWLLLALFCGACAYHAIGRGGYMALLAGLTLIIVTGEGVEPLQIGLWRAANVLLGVAVALAMSFVLPLYACWFWREALAKALRRCIEELEAAAAEDPDRPAEVSGLTGIGATLQTLRTLIPSVIRESGTPASHMEEIQRSVRIVFSCTELIAAAPNLHADVTRACRLLDQIAGSLEAGTRETVPPGRDHVPDEAGTDDMSLVGVLERDLHRLSRLLAEAPGLWHG</sequence>
<dbReference type="Pfam" id="PF04632">
    <property type="entry name" value="FUSC"/>
    <property type="match status" value="1"/>
</dbReference>
<feature type="transmembrane region" description="Helical" evidence="7">
    <location>
        <begin position="120"/>
        <end position="142"/>
    </location>
</feature>
<proteinExistence type="predicted"/>
<keyword evidence="9" id="KW-1185">Reference proteome</keyword>
<dbReference type="EMBL" id="JAUSUL010000003">
    <property type="protein sequence ID" value="MDQ0316635.1"/>
    <property type="molecule type" value="Genomic_DNA"/>
</dbReference>
<dbReference type="Proteomes" id="UP001229244">
    <property type="component" value="Unassembled WGS sequence"/>
</dbReference>
<keyword evidence="5 7" id="KW-1133">Transmembrane helix</keyword>
<evidence type="ECO:0000256" key="3">
    <source>
        <dbReference type="ARBA" id="ARBA00022475"/>
    </source>
</evidence>
<name>A0AAE4ATW0_9HYPH</name>
<dbReference type="GO" id="GO:0022857">
    <property type="term" value="F:transmembrane transporter activity"/>
    <property type="evidence" value="ECO:0007669"/>
    <property type="project" value="InterPro"/>
</dbReference>
<reference evidence="8" key="1">
    <citation type="submission" date="2023-07" db="EMBL/GenBank/DDBJ databases">
        <title>Genomic Encyclopedia of Type Strains, Phase IV (KMG-IV): sequencing the most valuable type-strain genomes for metagenomic binning, comparative biology and taxonomic classification.</title>
        <authorList>
            <person name="Goeker M."/>
        </authorList>
    </citation>
    <scope>NUCLEOTIDE SEQUENCE</scope>
    <source>
        <strain evidence="8">DSM 21202</strain>
    </source>
</reference>
<feature type="transmembrane region" description="Helical" evidence="7">
    <location>
        <begin position="21"/>
        <end position="38"/>
    </location>
</feature>
<evidence type="ECO:0000256" key="7">
    <source>
        <dbReference type="SAM" id="Phobius"/>
    </source>
</evidence>
<comment type="caution">
    <text evidence="8">The sequence shown here is derived from an EMBL/GenBank/DDBJ whole genome shotgun (WGS) entry which is preliminary data.</text>
</comment>
<evidence type="ECO:0008006" key="10">
    <source>
        <dbReference type="Google" id="ProtNLM"/>
    </source>
</evidence>
<evidence type="ECO:0000256" key="1">
    <source>
        <dbReference type="ARBA" id="ARBA00004651"/>
    </source>
</evidence>
<comment type="subcellular location">
    <subcellularLocation>
        <location evidence="1">Cell membrane</location>
        <topology evidence="1">Multi-pass membrane protein</topology>
    </subcellularLocation>
</comment>
<dbReference type="AlphaFoldDB" id="A0AAE4ATW0"/>